<comment type="similarity">
    <text evidence="1">Belongs to the PRORSD1 family.</text>
</comment>
<feature type="region of interest" description="Disordered" evidence="3">
    <location>
        <begin position="49"/>
        <end position="68"/>
    </location>
</feature>
<dbReference type="Proteomes" id="UP000596742">
    <property type="component" value="Unassembled WGS sequence"/>
</dbReference>
<reference evidence="5" key="1">
    <citation type="submission" date="2018-11" db="EMBL/GenBank/DDBJ databases">
        <authorList>
            <person name="Alioto T."/>
            <person name="Alioto T."/>
        </authorList>
    </citation>
    <scope>NUCLEOTIDE SEQUENCE</scope>
</reference>
<evidence type="ECO:0000313" key="6">
    <source>
        <dbReference type="Proteomes" id="UP000596742"/>
    </source>
</evidence>
<dbReference type="InterPro" id="IPR036754">
    <property type="entry name" value="YbaK/aa-tRNA-synt-asso_dom_sf"/>
</dbReference>
<organism evidence="5 6">
    <name type="scientific">Mytilus galloprovincialis</name>
    <name type="common">Mediterranean mussel</name>
    <dbReference type="NCBI Taxonomy" id="29158"/>
    <lineage>
        <taxon>Eukaryota</taxon>
        <taxon>Metazoa</taxon>
        <taxon>Spiralia</taxon>
        <taxon>Lophotrochozoa</taxon>
        <taxon>Mollusca</taxon>
        <taxon>Bivalvia</taxon>
        <taxon>Autobranchia</taxon>
        <taxon>Pteriomorphia</taxon>
        <taxon>Mytilida</taxon>
        <taxon>Mytiloidea</taxon>
        <taxon>Mytilidae</taxon>
        <taxon>Mytilinae</taxon>
        <taxon>Mytilus</taxon>
    </lineage>
</organism>
<evidence type="ECO:0000256" key="3">
    <source>
        <dbReference type="SAM" id="MobiDB-lite"/>
    </source>
</evidence>
<evidence type="ECO:0000256" key="2">
    <source>
        <dbReference type="ARBA" id="ARBA00031612"/>
    </source>
</evidence>
<feature type="compositionally biased region" description="Low complexity" evidence="3">
    <location>
        <begin position="88"/>
        <end position="99"/>
    </location>
</feature>
<proteinExistence type="inferred from homology"/>
<accession>A0A8B6F339</accession>
<name>A0A8B6F339_MYTGA</name>
<dbReference type="InterPro" id="IPR007214">
    <property type="entry name" value="YbaK/aa-tRNA-synth-assoc-dom"/>
</dbReference>
<dbReference type="EMBL" id="UYJE01006072">
    <property type="protein sequence ID" value="VDI42826.1"/>
    <property type="molecule type" value="Genomic_DNA"/>
</dbReference>
<feature type="region of interest" description="Disordered" evidence="3">
    <location>
        <begin position="87"/>
        <end position="118"/>
    </location>
</feature>
<gene>
    <name evidence="5" type="ORF">MGAL_10B058380</name>
</gene>
<comment type="caution">
    <text evidence="5">The sequence shown here is derived from an EMBL/GenBank/DDBJ whole genome shotgun (WGS) entry which is preliminary data.</text>
</comment>
<dbReference type="SUPFAM" id="SSF55826">
    <property type="entry name" value="YbaK/ProRS associated domain"/>
    <property type="match status" value="1"/>
</dbReference>
<dbReference type="AlphaFoldDB" id="A0A8B6F339"/>
<protein>
    <recommendedName>
        <fullName evidence="2">PrdX deacylase domain-containing protein 1</fullName>
    </recommendedName>
</protein>
<evidence type="ECO:0000256" key="1">
    <source>
        <dbReference type="ARBA" id="ARBA00010201"/>
    </source>
</evidence>
<dbReference type="Gene3D" id="3.90.960.10">
    <property type="entry name" value="YbaK/aminoacyl-tRNA synthetase-associated domain"/>
    <property type="match status" value="1"/>
</dbReference>
<keyword evidence="6" id="KW-1185">Reference proteome</keyword>
<feature type="domain" description="YbaK/aminoacyl-tRNA synthetase-associated" evidence="4">
    <location>
        <begin position="161"/>
        <end position="273"/>
    </location>
</feature>
<dbReference type="PANTHER" id="PTHR31423:SF3">
    <property type="entry name" value="PROLYL-TRNA SYNTHETASE ASSOCIATED DOMAIN-CONTAINING PROTEIN 1-RELATED"/>
    <property type="match status" value="1"/>
</dbReference>
<feature type="compositionally biased region" description="Acidic residues" evidence="3">
    <location>
        <begin position="100"/>
        <end position="114"/>
    </location>
</feature>
<dbReference type="OrthoDB" id="424586at2759"/>
<dbReference type="GO" id="GO:0002161">
    <property type="term" value="F:aminoacyl-tRNA deacylase activity"/>
    <property type="evidence" value="ECO:0007669"/>
    <property type="project" value="InterPro"/>
</dbReference>
<feature type="compositionally biased region" description="Polar residues" evidence="3">
    <location>
        <begin position="57"/>
        <end position="68"/>
    </location>
</feature>
<dbReference type="PANTHER" id="PTHR31423">
    <property type="entry name" value="YBAK DOMAIN-CONTAINING PROTEIN"/>
    <property type="match status" value="1"/>
</dbReference>
<dbReference type="InterPro" id="IPR040285">
    <property type="entry name" value="ProX/PRXD1"/>
</dbReference>
<evidence type="ECO:0000313" key="5">
    <source>
        <dbReference type="EMBL" id="VDI42826.1"/>
    </source>
</evidence>
<sequence length="287" mass="32754">MARHAKSGMLAAGLISGVTAFIIYRPHLQRALRRLTMWLMETSMEPVEQNVDDHFTPTPTDSPTKQNFKENITSSCSLQTPSLYPNQSSTLISQSSDSNSETDESTSSSDEEEATSNIITRNLSVFPDDLPNEGKELLKNLENYSIFTETVTYNPKSDRNNTDQTVYCKNLFLKDRKGKFYFFICREESNVLLRQLKYKLKAHRNFSFASPIEVEENLHVLPGCITPFCFLSETVSRDIPVAIARDLILEKRLNFHPLHADFATRISFGHLLKLFGHLKRKLIIIDV</sequence>
<evidence type="ECO:0000259" key="4">
    <source>
        <dbReference type="Pfam" id="PF04073"/>
    </source>
</evidence>
<dbReference type="Pfam" id="PF04073">
    <property type="entry name" value="tRNA_edit"/>
    <property type="match status" value="1"/>
</dbReference>